<evidence type="ECO:0000313" key="3">
    <source>
        <dbReference type="Proteomes" id="UP000299102"/>
    </source>
</evidence>
<dbReference type="EMBL" id="BGZK01000569">
    <property type="protein sequence ID" value="GBP50650.1"/>
    <property type="molecule type" value="Genomic_DNA"/>
</dbReference>
<dbReference type="Proteomes" id="UP000299102">
    <property type="component" value="Unassembled WGS sequence"/>
</dbReference>
<keyword evidence="3" id="KW-1185">Reference proteome</keyword>
<name>A0A4C1WIF7_EUMVA</name>
<organism evidence="2 3">
    <name type="scientific">Eumeta variegata</name>
    <name type="common">Bagworm moth</name>
    <name type="synonym">Eumeta japonica</name>
    <dbReference type="NCBI Taxonomy" id="151549"/>
    <lineage>
        <taxon>Eukaryota</taxon>
        <taxon>Metazoa</taxon>
        <taxon>Ecdysozoa</taxon>
        <taxon>Arthropoda</taxon>
        <taxon>Hexapoda</taxon>
        <taxon>Insecta</taxon>
        <taxon>Pterygota</taxon>
        <taxon>Neoptera</taxon>
        <taxon>Endopterygota</taxon>
        <taxon>Lepidoptera</taxon>
        <taxon>Glossata</taxon>
        <taxon>Ditrysia</taxon>
        <taxon>Tineoidea</taxon>
        <taxon>Psychidae</taxon>
        <taxon>Oiketicinae</taxon>
        <taxon>Eumeta</taxon>
    </lineage>
</organism>
<evidence type="ECO:0000313" key="2">
    <source>
        <dbReference type="EMBL" id="GBP50650.1"/>
    </source>
</evidence>
<reference evidence="2 3" key="1">
    <citation type="journal article" date="2019" name="Commun. Biol.">
        <title>The bagworm genome reveals a unique fibroin gene that provides high tensile strength.</title>
        <authorList>
            <person name="Kono N."/>
            <person name="Nakamura H."/>
            <person name="Ohtoshi R."/>
            <person name="Tomita M."/>
            <person name="Numata K."/>
            <person name="Arakawa K."/>
        </authorList>
    </citation>
    <scope>NUCLEOTIDE SEQUENCE [LARGE SCALE GENOMIC DNA]</scope>
</reference>
<gene>
    <name evidence="2" type="ORF">EVAR_28842_1</name>
</gene>
<comment type="caution">
    <text evidence="2">The sequence shown here is derived from an EMBL/GenBank/DDBJ whole genome shotgun (WGS) entry which is preliminary data.</text>
</comment>
<proteinExistence type="predicted"/>
<evidence type="ECO:0000256" key="1">
    <source>
        <dbReference type="SAM" id="MobiDB-lite"/>
    </source>
</evidence>
<feature type="region of interest" description="Disordered" evidence="1">
    <location>
        <begin position="82"/>
        <end position="102"/>
    </location>
</feature>
<dbReference type="AlphaFoldDB" id="A0A4C1WIF7"/>
<sequence>MQSMRSICGVPLKITVIENVVGRRSQQPHLRAAAPPDLDKHRLNGCTGFEMFGGRSWADYARLVDSAGFGRQMSRALTETCNKNKLRRRENRGAGGPRQLGSVKNSSEFISVHWGKLNNGTGERKVAPRQGQRRRRRCLKIREVYETR</sequence>
<accession>A0A4C1WIF7</accession>
<protein>
    <submittedName>
        <fullName evidence="2">Uncharacterized protein</fullName>
    </submittedName>
</protein>